<reference evidence="2" key="1">
    <citation type="submission" date="2018-05" db="EMBL/GenBank/DDBJ databases">
        <authorList>
            <person name="Li X."/>
        </authorList>
    </citation>
    <scope>NUCLEOTIDE SEQUENCE [LARGE SCALE GENOMIC DNA]</scope>
    <source>
        <strain evidence="2">LX32</strain>
    </source>
</reference>
<protein>
    <submittedName>
        <fullName evidence="1">Uncharacterized protein</fullName>
    </submittedName>
</protein>
<dbReference type="Proteomes" id="UP000249254">
    <property type="component" value="Unassembled WGS sequence"/>
</dbReference>
<accession>A0A328AAK4</accession>
<organism evidence="1 2">
    <name type="scientific">Phenylobacterium soli</name>
    <dbReference type="NCBI Taxonomy" id="2170551"/>
    <lineage>
        <taxon>Bacteria</taxon>
        <taxon>Pseudomonadati</taxon>
        <taxon>Pseudomonadota</taxon>
        <taxon>Alphaproteobacteria</taxon>
        <taxon>Caulobacterales</taxon>
        <taxon>Caulobacteraceae</taxon>
        <taxon>Phenylobacterium</taxon>
    </lineage>
</organism>
<evidence type="ECO:0000313" key="2">
    <source>
        <dbReference type="Proteomes" id="UP000249254"/>
    </source>
</evidence>
<name>A0A328AAK4_9CAUL</name>
<evidence type="ECO:0000313" key="1">
    <source>
        <dbReference type="EMBL" id="RAK51605.1"/>
    </source>
</evidence>
<dbReference type="AlphaFoldDB" id="A0A328AAK4"/>
<proteinExistence type="predicted"/>
<dbReference type="RefSeq" id="WP_111530167.1">
    <property type="nucleotide sequence ID" value="NZ_QFYQ01000002.1"/>
</dbReference>
<gene>
    <name evidence="1" type="ORF">DJ017_17365</name>
</gene>
<dbReference type="EMBL" id="QFYQ01000002">
    <property type="protein sequence ID" value="RAK51605.1"/>
    <property type="molecule type" value="Genomic_DNA"/>
</dbReference>
<comment type="caution">
    <text evidence="1">The sequence shown here is derived from an EMBL/GenBank/DDBJ whole genome shotgun (WGS) entry which is preliminary data.</text>
</comment>
<sequence length="88" mass="9964">MFRLPTLSEIIALFWQPTKVVHAIKGIETAAQRAESVVQFNQKATERLSEEEQELKARAEKVAAKSADHQYEAQRAARVSSRLRELTA</sequence>
<keyword evidence="2" id="KW-1185">Reference proteome</keyword>